<reference evidence="1" key="1">
    <citation type="submission" date="2023-07" db="EMBL/GenBank/DDBJ databases">
        <title>Genomic Encyclopedia of Type Strains, Phase IV (KMG-IV): sequencing the most valuable type-strain genomes for metagenomic binning, comparative biology and taxonomic classification.</title>
        <authorList>
            <person name="Goeker M."/>
        </authorList>
    </citation>
    <scope>NUCLEOTIDE SEQUENCE [LARGE SCALE GENOMIC DNA]</scope>
    <source>
        <strain evidence="1">DSM 21204</strain>
    </source>
</reference>
<evidence type="ECO:0000313" key="1">
    <source>
        <dbReference type="EMBL" id="MDQ0514108.1"/>
    </source>
</evidence>
<evidence type="ECO:0000313" key="2">
    <source>
        <dbReference type="Proteomes" id="UP001240643"/>
    </source>
</evidence>
<dbReference type="SUPFAM" id="SSF46785">
    <property type="entry name" value="Winged helix' DNA-binding domain"/>
    <property type="match status" value="1"/>
</dbReference>
<protein>
    <recommendedName>
        <fullName evidence="3">GntR family transcriptional regulator</fullName>
    </recommendedName>
</protein>
<name>A0ABU0LZT1_9BACT</name>
<accession>A0ABU0LZT1</accession>
<dbReference type="InterPro" id="IPR036390">
    <property type="entry name" value="WH_DNA-bd_sf"/>
</dbReference>
<dbReference type="InterPro" id="IPR036388">
    <property type="entry name" value="WH-like_DNA-bd_sf"/>
</dbReference>
<dbReference type="Gene3D" id="1.10.10.10">
    <property type="entry name" value="Winged helix-like DNA-binding domain superfamily/Winged helix DNA-binding domain"/>
    <property type="match status" value="1"/>
</dbReference>
<dbReference type="EMBL" id="JAUSWO010000001">
    <property type="protein sequence ID" value="MDQ0514108.1"/>
    <property type="molecule type" value="Genomic_DNA"/>
</dbReference>
<keyword evidence="2" id="KW-1185">Reference proteome</keyword>
<comment type="caution">
    <text evidence="1">The sequence shown here is derived from an EMBL/GenBank/DDBJ whole genome shotgun (WGS) entry which is preliminary data.</text>
</comment>
<proteinExistence type="predicted"/>
<dbReference type="RefSeq" id="WP_256547203.1">
    <property type="nucleotide sequence ID" value="NZ_CP101809.1"/>
</dbReference>
<evidence type="ECO:0008006" key="3">
    <source>
        <dbReference type="Google" id="ProtNLM"/>
    </source>
</evidence>
<organism evidence="1 2">
    <name type="scientific">Mycoplasmoides fastidiosum</name>
    <dbReference type="NCBI Taxonomy" id="92758"/>
    <lineage>
        <taxon>Bacteria</taxon>
        <taxon>Bacillati</taxon>
        <taxon>Mycoplasmatota</taxon>
        <taxon>Mycoplasmoidales</taxon>
        <taxon>Mycoplasmoidaceae</taxon>
        <taxon>Mycoplasmoides</taxon>
    </lineage>
</organism>
<sequence>MKFAWVQKELGMSKEKKELEQYIFQYILLKIQIGDWKPNERIVSERFLSHKFHCSNSLIHSIYLKCKNLNLIKNDPNKKWFICPFFAQNILGFEPYTQVKSIELINQTLEFIFTAFDLQQFKSLHQSRLAIKKFAFFKKIFFTTDHSNQTSHVMYYAINPKRIDFLDLKLLKNNAMAFFAKNGLAITKRVKKIICQKVANNPHDGTALFEVIMYHVAYDQHDEILFCMKTNFYDYQDLKEVVVEYRYD</sequence>
<dbReference type="Proteomes" id="UP001240643">
    <property type="component" value="Unassembled WGS sequence"/>
</dbReference>
<gene>
    <name evidence="1" type="ORF">J2Z62_000546</name>
</gene>